<dbReference type="PANTHER" id="PTHR30269">
    <property type="entry name" value="TRANSMEMBRANE PROTEIN YFCA"/>
    <property type="match status" value="1"/>
</dbReference>
<dbReference type="AlphaFoldDB" id="A0A4Y4D2X1"/>
<evidence type="ECO:0000313" key="10">
    <source>
        <dbReference type="Proteomes" id="UP000315730"/>
    </source>
</evidence>
<feature type="transmembrane region" description="Helical" evidence="8">
    <location>
        <begin position="214"/>
        <end position="247"/>
    </location>
</feature>
<feature type="transmembrane region" description="Helical" evidence="8">
    <location>
        <begin position="259"/>
        <end position="277"/>
    </location>
</feature>
<evidence type="ECO:0000256" key="6">
    <source>
        <dbReference type="ARBA" id="ARBA00022989"/>
    </source>
</evidence>
<name>A0A4Y4D2X1_KOCVA</name>
<dbReference type="OrthoDB" id="3782574at2"/>
<organism evidence="9 10">
    <name type="scientific">Kocuria varians</name>
    <name type="common">Micrococcus varians</name>
    <dbReference type="NCBI Taxonomy" id="1272"/>
    <lineage>
        <taxon>Bacteria</taxon>
        <taxon>Bacillati</taxon>
        <taxon>Actinomycetota</taxon>
        <taxon>Actinomycetes</taxon>
        <taxon>Micrococcales</taxon>
        <taxon>Micrococcaceae</taxon>
        <taxon>Kocuria</taxon>
    </lineage>
</organism>
<feature type="transmembrane region" description="Helical" evidence="8">
    <location>
        <begin position="24"/>
        <end position="44"/>
    </location>
</feature>
<comment type="caution">
    <text evidence="9">The sequence shown here is derived from an EMBL/GenBank/DDBJ whole genome shotgun (WGS) entry which is preliminary data.</text>
</comment>
<evidence type="ECO:0000256" key="5">
    <source>
        <dbReference type="ARBA" id="ARBA00022692"/>
    </source>
</evidence>
<protein>
    <recommendedName>
        <fullName evidence="8">Probable membrane transporter protein</fullName>
    </recommendedName>
</protein>
<evidence type="ECO:0000256" key="3">
    <source>
        <dbReference type="ARBA" id="ARBA00022448"/>
    </source>
</evidence>
<evidence type="ECO:0000256" key="1">
    <source>
        <dbReference type="ARBA" id="ARBA00004651"/>
    </source>
</evidence>
<dbReference type="InterPro" id="IPR052017">
    <property type="entry name" value="TSUP"/>
</dbReference>
<keyword evidence="10" id="KW-1185">Reference proteome</keyword>
<keyword evidence="6 8" id="KW-1133">Transmembrane helix</keyword>
<gene>
    <name evidence="9" type="ORF">KVA01_16930</name>
</gene>
<feature type="transmembrane region" description="Helical" evidence="8">
    <location>
        <begin position="120"/>
        <end position="142"/>
    </location>
</feature>
<dbReference type="GO" id="GO:0005886">
    <property type="term" value="C:plasma membrane"/>
    <property type="evidence" value="ECO:0007669"/>
    <property type="project" value="UniProtKB-SubCell"/>
</dbReference>
<feature type="transmembrane region" description="Helical" evidence="8">
    <location>
        <begin position="95"/>
        <end position="114"/>
    </location>
</feature>
<dbReference type="Pfam" id="PF01925">
    <property type="entry name" value="TauE"/>
    <property type="match status" value="1"/>
</dbReference>
<keyword evidence="3" id="KW-0813">Transport</keyword>
<dbReference type="STRING" id="1272.GCA_900014985_02427"/>
<feature type="transmembrane region" description="Helical" evidence="8">
    <location>
        <begin position="284"/>
        <end position="303"/>
    </location>
</feature>
<sequence>MVAVPSAMLPAELFGSGSAMGFQWWQVLLILVAGLWAGTINTIVGSGTLVTFPVLVTLGVPPVTASMSNAMGLIAGNVTGAWSYRSELKGLKRTLLKLLPCSLVGGVIGAYLLLHLPEEVFGIAAPFLIVVALLFVVFQPRLQAAVRARKQRQAPVTAGEKADDAVASAPRTTAAGGVPAGSNPVAAATSGGTAAAASSSPGTVDMADGARQPAVLYLLVFLAGIYGGYFVAAQGVLLVGILGVFLLAPLQSANAVKNALVAAVNIVAALSYVFFAFDRINWWVVLFIALSSTVGSWLGAKIGKRMSPVALRTVIVLLGLVALANMVSKLF</sequence>
<accession>A0A4Y4D2X1</accession>
<proteinExistence type="inferred from homology"/>
<dbReference type="Proteomes" id="UP000315730">
    <property type="component" value="Unassembled WGS sequence"/>
</dbReference>
<keyword evidence="4 8" id="KW-1003">Cell membrane</keyword>
<comment type="similarity">
    <text evidence="2 8">Belongs to the 4-toluene sulfonate uptake permease (TSUP) (TC 2.A.102) family.</text>
</comment>
<evidence type="ECO:0000256" key="4">
    <source>
        <dbReference type="ARBA" id="ARBA00022475"/>
    </source>
</evidence>
<keyword evidence="7 8" id="KW-0472">Membrane</keyword>
<keyword evidence="5 8" id="KW-0812">Transmembrane</keyword>
<reference evidence="9 10" key="1">
    <citation type="submission" date="2019-06" db="EMBL/GenBank/DDBJ databases">
        <title>Whole genome shotgun sequence of Kocuria varians NBRC 15358.</title>
        <authorList>
            <person name="Hosoyama A."/>
            <person name="Uohara A."/>
            <person name="Ohji S."/>
            <person name="Ichikawa N."/>
        </authorList>
    </citation>
    <scope>NUCLEOTIDE SEQUENCE [LARGE SCALE GENOMIC DNA]</scope>
    <source>
        <strain evidence="9 10">NBRC 15358</strain>
    </source>
</reference>
<feature type="transmembrane region" description="Helical" evidence="8">
    <location>
        <begin position="309"/>
        <end position="327"/>
    </location>
</feature>
<dbReference type="InterPro" id="IPR002781">
    <property type="entry name" value="TM_pro_TauE-like"/>
</dbReference>
<evidence type="ECO:0000256" key="2">
    <source>
        <dbReference type="ARBA" id="ARBA00009142"/>
    </source>
</evidence>
<dbReference type="EMBL" id="BJNW01000014">
    <property type="protein sequence ID" value="GEC99538.1"/>
    <property type="molecule type" value="Genomic_DNA"/>
</dbReference>
<comment type="subcellular location">
    <subcellularLocation>
        <location evidence="1 8">Cell membrane</location>
        <topology evidence="1 8">Multi-pass membrane protein</topology>
    </subcellularLocation>
</comment>
<dbReference type="PANTHER" id="PTHR30269:SF0">
    <property type="entry name" value="MEMBRANE TRANSPORTER PROTEIN YFCA-RELATED"/>
    <property type="match status" value="1"/>
</dbReference>
<evidence type="ECO:0000256" key="7">
    <source>
        <dbReference type="ARBA" id="ARBA00023136"/>
    </source>
</evidence>
<evidence type="ECO:0000256" key="8">
    <source>
        <dbReference type="RuleBase" id="RU363041"/>
    </source>
</evidence>
<evidence type="ECO:0000313" key="9">
    <source>
        <dbReference type="EMBL" id="GEC99538.1"/>
    </source>
</evidence>